<evidence type="ECO:0000313" key="4">
    <source>
        <dbReference type="Proteomes" id="UP000252582"/>
    </source>
</evidence>
<protein>
    <submittedName>
        <fullName evidence="3">Uncharacterized protein</fullName>
    </submittedName>
</protein>
<keyword evidence="2" id="KW-0472">Membrane</keyword>
<keyword evidence="4" id="KW-1185">Reference proteome</keyword>
<gene>
    <name evidence="3" type="ORF">DFR48_11813</name>
</gene>
<accession>A0A6I7HFX8</accession>
<organism evidence="3 4">
    <name type="scientific">Ciceribacter lividus</name>
    <dbReference type="NCBI Taxonomy" id="1197950"/>
    <lineage>
        <taxon>Bacteria</taxon>
        <taxon>Pseudomonadati</taxon>
        <taxon>Pseudomonadota</taxon>
        <taxon>Alphaproteobacteria</taxon>
        <taxon>Hyphomicrobiales</taxon>
        <taxon>Rhizobiaceae</taxon>
        <taxon>Ciceribacter</taxon>
    </lineage>
</organism>
<evidence type="ECO:0000256" key="2">
    <source>
        <dbReference type="SAM" id="Phobius"/>
    </source>
</evidence>
<dbReference type="AlphaFoldDB" id="A0A6I7HFX8"/>
<evidence type="ECO:0000256" key="1">
    <source>
        <dbReference type="SAM" id="Coils"/>
    </source>
</evidence>
<keyword evidence="1" id="KW-0175">Coiled coil</keyword>
<dbReference type="RefSeq" id="WP_114365276.1">
    <property type="nucleotide sequence ID" value="NZ_QPIX01000018.1"/>
</dbReference>
<reference evidence="3 4" key="1">
    <citation type="submission" date="2018-07" db="EMBL/GenBank/DDBJ databases">
        <title>Genomic Encyclopedia of Type Strains, Phase IV (KMG-IV): sequencing the most valuable type-strain genomes for metagenomic binning, comparative biology and taxonomic classification.</title>
        <authorList>
            <person name="Goeker M."/>
        </authorList>
    </citation>
    <scope>NUCLEOTIDE SEQUENCE [LARGE SCALE GENOMIC DNA]</scope>
    <source>
        <strain evidence="3 4">DSM 25528</strain>
    </source>
</reference>
<sequence>MQNSRGRIGNLPSAFIGFLVALAMLLLYWLSVERPAQLAEGQQKAAQLAQVHAVADARAKAAAREQERVLQEQERQRLAAVEREERLAKSKTATRDVQRLEFRPAFSPNTEIVLLTNVSLVWEKGIYKGEEVTFDRIRKHEFRIYEPRYGTPHYNIYLKGPARSGFGDYLRDIDCRRDRASCEIFYNSLVAAMNSWRSQYGDLY</sequence>
<keyword evidence="2" id="KW-0812">Transmembrane</keyword>
<comment type="caution">
    <text evidence="3">The sequence shown here is derived from an EMBL/GenBank/DDBJ whole genome shotgun (WGS) entry which is preliminary data.</text>
</comment>
<feature type="transmembrane region" description="Helical" evidence="2">
    <location>
        <begin position="12"/>
        <end position="30"/>
    </location>
</feature>
<dbReference type="EMBL" id="QPIX01000018">
    <property type="protein sequence ID" value="RCW19808.1"/>
    <property type="molecule type" value="Genomic_DNA"/>
</dbReference>
<feature type="coiled-coil region" evidence="1">
    <location>
        <begin position="56"/>
        <end position="84"/>
    </location>
</feature>
<proteinExistence type="predicted"/>
<keyword evidence="2" id="KW-1133">Transmembrane helix</keyword>
<dbReference type="Proteomes" id="UP000252582">
    <property type="component" value="Unassembled WGS sequence"/>
</dbReference>
<evidence type="ECO:0000313" key="3">
    <source>
        <dbReference type="EMBL" id="RCW19808.1"/>
    </source>
</evidence>
<name>A0A6I7HFX8_9HYPH</name>